<accession>A0ABQ7GBA5</accession>
<gene>
    <name evidence="2" type="ORF">DUNSADRAFT_12428</name>
</gene>
<feature type="compositionally biased region" description="Acidic residues" evidence="1">
    <location>
        <begin position="187"/>
        <end position="197"/>
    </location>
</feature>
<name>A0ABQ7GBA5_DUNSA</name>
<evidence type="ECO:0000256" key="1">
    <source>
        <dbReference type="SAM" id="MobiDB-lite"/>
    </source>
</evidence>
<feature type="region of interest" description="Disordered" evidence="1">
    <location>
        <begin position="255"/>
        <end position="277"/>
    </location>
</feature>
<comment type="caution">
    <text evidence="2">The sequence shown here is derived from an EMBL/GenBank/DDBJ whole genome shotgun (WGS) entry which is preliminary data.</text>
</comment>
<proteinExistence type="predicted"/>
<feature type="compositionally biased region" description="Low complexity" evidence="1">
    <location>
        <begin position="204"/>
        <end position="227"/>
    </location>
</feature>
<sequence length="335" mass="35500">MGKRNLAKLLKGTAGALEAHAPPSKAPKHSLQFNGCHATGQLRRSTKHKRPALRSQPDAHCASQSCMEHAGAEPGLVEGLESAGIGDAYNALVGMLSAGTGHVSEALRRRRKEAEGQESESEIGSESPGAGGEAEGSESEDGTSLAGSGGKAGPNKVVASKGSKSRRRDLEGRNAAGDGSKESELEKDLDEQAEEAELAGSPMQHAAPVQAQGQPAPDAAGQQQPAVLLPPPVDTWEQHMERVLTDAQVQELQGQSTRPKYEDVHHPDHQVRKNHSMRSPSCIVQPFLRAECLLILMHRSISRLSPHGSGTRALLRSALREVVVGFGRCLPTGMH</sequence>
<evidence type="ECO:0000313" key="3">
    <source>
        <dbReference type="Proteomes" id="UP000815325"/>
    </source>
</evidence>
<dbReference type="EMBL" id="MU069914">
    <property type="protein sequence ID" value="KAF5831891.1"/>
    <property type="molecule type" value="Genomic_DNA"/>
</dbReference>
<dbReference type="Proteomes" id="UP000815325">
    <property type="component" value="Unassembled WGS sequence"/>
</dbReference>
<feature type="compositionally biased region" description="Basic and acidic residues" evidence="1">
    <location>
        <begin position="259"/>
        <end position="271"/>
    </location>
</feature>
<evidence type="ECO:0008006" key="4">
    <source>
        <dbReference type="Google" id="ProtNLM"/>
    </source>
</evidence>
<organism evidence="2 3">
    <name type="scientific">Dunaliella salina</name>
    <name type="common">Green alga</name>
    <name type="synonym">Protococcus salinus</name>
    <dbReference type="NCBI Taxonomy" id="3046"/>
    <lineage>
        <taxon>Eukaryota</taxon>
        <taxon>Viridiplantae</taxon>
        <taxon>Chlorophyta</taxon>
        <taxon>core chlorophytes</taxon>
        <taxon>Chlorophyceae</taxon>
        <taxon>CS clade</taxon>
        <taxon>Chlamydomonadales</taxon>
        <taxon>Dunaliellaceae</taxon>
        <taxon>Dunaliella</taxon>
    </lineage>
</organism>
<evidence type="ECO:0000313" key="2">
    <source>
        <dbReference type="EMBL" id="KAF5831891.1"/>
    </source>
</evidence>
<protein>
    <recommendedName>
        <fullName evidence="4">Encoded protein</fullName>
    </recommendedName>
</protein>
<feature type="region of interest" description="Disordered" evidence="1">
    <location>
        <begin position="104"/>
        <end position="227"/>
    </location>
</feature>
<reference evidence="2" key="1">
    <citation type="submission" date="2017-08" db="EMBL/GenBank/DDBJ databases">
        <authorList>
            <person name="Polle J.E."/>
            <person name="Barry K."/>
            <person name="Cushman J."/>
            <person name="Schmutz J."/>
            <person name="Tran D."/>
            <person name="Hathwaick L.T."/>
            <person name="Yim W.C."/>
            <person name="Jenkins J."/>
            <person name="Mckie-Krisberg Z.M."/>
            <person name="Prochnik S."/>
            <person name="Lindquist E."/>
            <person name="Dockter R.B."/>
            <person name="Adam C."/>
            <person name="Molina H."/>
            <person name="Bunkerborg J."/>
            <person name="Jin E."/>
            <person name="Buchheim M."/>
            <person name="Magnuson J."/>
        </authorList>
    </citation>
    <scope>NUCLEOTIDE SEQUENCE</scope>
    <source>
        <strain evidence="2">CCAP 19/18</strain>
    </source>
</reference>
<keyword evidence="3" id="KW-1185">Reference proteome</keyword>